<accession>A0A833KZY8</accession>
<keyword evidence="1" id="KW-0489">Methyltransferase</keyword>
<evidence type="ECO:0000313" key="1">
    <source>
        <dbReference type="EMBL" id="KAF0133231.1"/>
    </source>
</evidence>
<dbReference type="SUPFAM" id="SSF53335">
    <property type="entry name" value="S-adenosyl-L-methionine-dependent methyltransferases"/>
    <property type="match status" value="1"/>
</dbReference>
<proteinExistence type="predicted"/>
<keyword evidence="1" id="KW-0808">Transferase</keyword>
<comment type="caution">
    <text evidence="1">The sequence shown here is derived from an EMBL/GenBank/DDBJ whole genome shotgun (WGS) entry which is preliminary data.</text>
</comment>
<dbReference type="GO" id="GO:0032259">
    <property type="term" value="P:methylation"/>
    <property type="evidence" value="ECO:0007669"/>
    <property type="project" value="UniProtKB-KW"/>
</dbReference>
<protein>
    <submittedName>
        <fullName evidence="1">Methyltransferase</fullName>
    </submittedName>
</protein>
<organism evidence="1 2">
    <name type="scientific">Candidatus Saganbacteria bacterium</name>
    <dbReference type="NCBI Taxonomy" id="2575572"/>
    <lineage>
        <taxon>Bacteria</taxon>
        <taxon>Bacillati</taxon>
        <taxon>Saganbacteria</taxon>
    </lineage>
</organism>
<dbReference type="Proteomes" id="UP000488506">
    <property type="component" value="Unassembled WGS sequence"/>
</dbReference>
<gene>
    <name evidence="1" type="ORF">FD145_1376</name>
</gene>
<dbReference type="AlphaFoldDB" id="A0A833KZY8"/>
<dbReference type="InterPro" id="IPR029063">
    <property type="entry name" value="SAM-dependent_MTases_sf"/>
</dbReference>
<dbReference type="Gene3D" id="3.40.50.150">
    <property type="entry name" value="Vaccinia Virus protein VP39"/>
    <property type="match status" value="1"/>
</dbReference>
<dbReference type="EMBL" id="WPAF01000031">
    <property type="protein sequence ID" value="KAF0133231.1"/>
    <property type="molecule type" value="Genomic_DNA"/>
</dbReference>
<reference evidence="1 2" key="1">
    <citation type="submission" date="2019-12" db="EMBL/GenBank/DDBJ databases">
        <authorList>
            <person name="Wolfe R."/>
            <person name="Danczak R."/>
            <person name="Wilkins M."/>
        </authorList>
    </citation>
    <scope>NUCLEOTIDE SEQUENCE [LARGE SCALE GENOMIC DNA]</scope>
    <source>
        <strain evidence="1">X2_MaxBin.013</strain>
    </source>
</reference>
<evidence type="ECO:0000313" key="2">
    <source>
        <dbReference type="Proteomes" id="UP000488506"/>
    </source>
</evidence>
<name>A0A833KZY8_UNCSA</name>
<sequence>MLTADNINVDFANATNILINYYNCIQSDILDNKGQWEIAELISQINNKYSSLLKDAYGQIWLLFLKQGGLNTNDNIYHLYKTYFQDRLHQYFLKSPFCNRVYKKPLGYAGDYIMMKYIYDNILQGKDAFAKYIHHFSTNIEIAQAVRSRKKYIVDKITNLISSKSCHITNIACGAAVEIIDSVNNNNVLNNCTINLLDSDNNALNYIKNHISQIGLAEKNIIINFFNNSIINIITNKTNISNQDLIYSVGLFDYLSDKLFSFLNKGGILIVGNLKSNELILRSYMELLGEWLINYRNEKDLLHIASMLNNAARISIEKDCYDIQLYLIVEKI</sequence>
<dbReference type="GO" id="GO:0008168">
    <property type="term" value="F:methyltransferase activity"/>
    <property type="evidence" value="ECO:0007669"/>
    <property type="project" value="UniProtKB-KW"/>
</dbReference>